<feature type="transmembrane region" description="Helical" evidence="1">
    <location>
        <begin position="12"/>
        <end position="33"/>
    </location>
</feature>
<dbReference type="Pfam" id="PF00160">
    <property type="entry name" value="Pro_isomerase"/>
    <property type="match status" value="1"/>
</dbReference>
<gene>
    <name evidence="4" type="ORF">KI387_031139</name>
</gene>
<dbReference type="GO" id="GO:0003755">
    <property type="term" value="F:peptidyl-prolyl cis-trans isomerase activity"/>
    <property type="evidence" value="ECO:0007669"/>
    <property type="project" value="InterPro"/>
</dbReference>
<evidence type="ECO:0000313" key="4">
    <source>
        <dbReference type="EMBL" id="KAH9299457.1"/>
    </source>
</evidence>
<keyword evidence="1" id="KW-1133">Transmembrane helix</keyword>
<dbReference type="SUPFAM" id="SSF50891">
    <property type="entry name" value="Cyclophilin-like"/>
    <property type="match status" value="1"/>
</dbReference>
<dbReference type="PROSITE" id="PS51257">
    <property type="entry name" value="PROKAR_LIPOPROTEIN"/>
    <property type="match status" value="1"/>
</dbReference>
<reference evidence="4 5" key="1">
    <citation type="journal article" date="2021" name="Nat. Plants">
        <title>The Taxus genome provides insights into paclitaxel biosynthesis.</title>
        <authorList>
            <person name="Xiong X."/>
            <person name="Gou J."/>
            <person name="Liao Q."/>
            <person name="Li Y."/>
            <person name="Zhou Q."/>
            <person name="Bi G."/>
            <person name="Li C."/>
            <person name="Du R."/>
            <person name="Wang X."/>
            <person name="Sun T."/>
            <person name="Guo L."/>
            <person name="Liang H."/>
            <person name="Lu P."/>
            <person name="Wu Y."/>
            <person name="Zhang Z."/>
            <person name="Ro D.K."/>
            <person name="Shang Y."/>
            <person name="Huang S."/>
            <person name="Yan J."/>
        </authorList>
    </citation>
    <scope>NUCLEOTIDE SEQUENCE [LARGE SCALE GENOMIC DNA]</scope>
    <source>
        <strain evidence="4">Ta-2019</strain>
    </source>
</reference>
<dbReference type="OMA" id="DECCNAC"/>
<evidence type="ECO:0000259" key="3">
    <source>
        <dbReference type="Pfam" id="PF14295"/>
    </source>
</evidence>
<dbReference type="Gene3D" id="3.50.4.10">
    <property type="entry name" value="Hepatocyte Growth Factor"/>
    <property type="match status" value="1"/>
</dbReference>
<keyword evidence="1" id="KW-0472">Membrane</keyword>
<dbReference type="EMBL" id="JAHRHJ020000010">
    <property type="protein sequence ID" value="KAH9299457.1"/>
    <property type="molecule type" value="Genomic_DNA"/>
</dbReference>
<dbReference type="Pfam" id="PF14295">
    <property type="entry name" value="PAN_4"/>
    <property type="match status" value="1"/>
</dbReference>
<protein>
    <recommendedName>
        <fullName evidence="6">Peptidylprolyl isomerase</fullName>
    </recommendedName>
</protein>
<dbReference type="FunFam" id="2.40.100.10:FF:000086">
    <property type="entry name" value="Predicted protein"/>
    <property type="match status" value="1"/>
</dbReference>
<proteinExistence type="predicted"/>
<dbReference type="Proteomes" id="UP000824469">
    <property type="component" value="Unassembled WGS sequence"/>
</dbReference>
<feature type="domain" description="Apple" evidence="3">
    <location>
        <begin position="81"/>
        <end position="139"/>
    </location>
</feature>
<keyword evidence="5" id="KW-1185">Reference proteome</keyword>
<dbReference type="Gene3D" id="2.40.100.10">
    <property type="entry name" value="Cyclophilin-like"/>
    <property type="match status" value="1"/>
</dbReference>
<accession>A0AA38FF35</accession>
<sequence>MGRRQQETEGLWKPCATLLLITFISCTVVYIVLSPLFKHHPPSSYSSEASSHARFNLTEAHPGKNIKNGQPECCRGRENLELWGKVVKWGSDFKVNTPQECCRACKSTCKEDGECLCNSWVFCGDKKRCGGKFGECWLKQQEDPLYPEEHDSAMVSEWTSGLIFKKGVGIVALETGQGKIHIKLLPDCAPRSVAYMFQLLRLRHCAGCEFYRAEKRGNNWDINGNHISQSSQGPPYALLQGTLEAQGLNFEEIPKETCPSIKRGSVAWVDGGPEFFISLANHDEWDRKYTVFASVLPEDMAIVEEIVELPTQLAIWSGIKVAVLEKQISLRVKRAANVET</sequence>
<evidence type="ECO:0000313" key="5">
    <source>
        <dbReference type="Proteomes" id="UP000824469"/>
    </source>
</evidence>
<name>A0AA38FF35_TAXCH</name>
<dbReference type="InterPro" id="IPR029000">
    <property type="entry name" value="Cyclophilin-like_dom_sf"/>
</dbReference>
<dbReference type="PANTHER" id="PTHR46873">
    <property type="entry name" value="EXPRESSED PROTEIN"/>
    <property type="match status" value="1"/>
</dbReference>
<evidence type="ECO:0008006" key="6">
    <source>
        <dbReference type="Google" id="ProtNLM"/>
    </source>
</evidence>
<comment type="caution">
    <text evidence="4">The sequence shown here is derived from an EMBL/GenBank/DDBJ whole genome shotgun (WGS) entry which is preliminary data.</text>
</comment>
<evidence type="ECO:0000259" key="2">
    <source>
        <dbReference type="Pfam" id="PF00160"/>
    </source>
</evidence>
<feature type="domain" description="PPIase cyclophilin-type" evidence="2">
    <location>
        <begin position="171"/>
        <end position="313"/>
    </location>
</feature>
<dbReference type="PANTHER" id="PTHR46873:SF1">
    <property type="entry name" value="EXPRESSED PROTEIN"/>
    <property type="match status" value="1"/>
</dbReference>
<organism evidence="4 5">
    <name type="scientific">Taxus chinensis</name>
    <name type="common">Chinese yew</name>
    <name type="synonym">Taxus wallichiana var. chinensis</name>
    <dbReference type="NCBI Taxonomy" id="29808"/>
    <lineage>
        <taxon>Eukaryota</taxon>
        <taxon>Viridiplantae</taxon>
        <taxon>Streptophyta</taxon>
        <taxon>Embryophyta</taxon>
        <taxon>Tracheophyta</taxon>
        <taxon>Spermatophyta</taxon>
        <taxon>Pinopsida</taxon>
        <taxon>Pinidae</taxon>
        <taxon>Conifers II</taxon>
        <taxon>Cupressales</taxon>
        <taxon>Taxaceae</taxon>
        <taxon>Taxus</taxon>
    </lineage>
</organism>
<keyword evidence="1" id="KW-0812">Transmembrane</keyword>
<evidence type="ECO:0000256" key="1">
    <source>
        <dbReference type="SAM" id="Phobius"/>
    </source>
</evidence>
<dbReference type="InterPro" id="IPR002130">
    <property type="entry name" value="Cyclophilin-type_PPIase_dom"/>
</dbReference>
<dbReference type="AlphaFoldDB" id="A0AA38FF35"/>
<dbReference type="InterPro" id="IPR003609">
    <property type="entry name" value="Pan_app"/>
</dbReference>